<dbReference type="AlphaFoldDB" id="A0A0F9Y1H7"/>
<protein>
    <submittedName>
        <fullName evidence="1">Uncharacterized protein</fullName>
    </submittedName>
</protein>
<gene>
    <name evidence="1" type="ORF">LCGC14_0146600</name>
</gene>
<organism evidence="1">
    <name type="scientific">marine sediment metagenome</name>
    <dbReference type="NCBI Taxonomy" id="412755"/>
    <lineage>
        <taxon>unclassified sequences</taxon>
        <taxon>metagenomes</taxon>
        <taxon>ecological metagenomes</taxon>
    </lineage>
</organism>
<name>A0A0F9Y1H7_9ZZZZ</name>
<dbReference type="EMBL" id="LAZR01000051">
    <property type="protein sequence ID" value="KKN98548.1"/>
    <property type="molecule type" value="Genomic_DNA"/>
</dbReference>
<evidence type="ECO:0000313" key="1">
    <source>
        <dbReference type="EMBL" id="KKN98548.1"/>
    </source>
</evidence>
<reference evidence="1" key="1">
    <citation type="journal article" date="2015" name="Nature">
        <title>Complex archaea that bridge the gap between prokaryotes and eukaryotes.</title>
        <authorList>
            <person name="Spang A."/>
            <person name="Saw J.H."/>
            <person name="Jorgensen S.L."/>
            <person name="Zaremba-Niedzwiedzka K."/>
            <person name="Martijn J."/>
            <person name="Lind A.E."/>
            <person name="van Eijk R."/>
            <person name="Schleper C."/>
            <person name="Guy L."/>
            <person name="Ettema T.J."/>
        </authorList>
    </citation>
    <scope>NUCLEOTIDE SEQUENCE</scope>
</reference>
<comment type="caution">
    <text evidence="1">The sequence shown here is derived from an EMBL/GenBank/DDBJ whole genome shotgun (WGS) entry which is preliminary data.</text>
</comment>
<accession>A0A0F9Y1H7</accession>
<proteinExistence type="predicted"/>
<sequence>MSDKDDDILGSLGEFDVFKERDKLSDLADTALTVVDEILDHTTFRLDETSDISCRLIGETSIYQDELEAIRELALHVKGSL</sequence>